<protein>
    <recommendedName>
        <fullName evidence="1">Integrase catalytic domain-containing protein</fullName>
    </recommendedName>
</protein>
<evidence type="ECO:0000259" key="1">
    <source>
        <dbReference type="PROSITE" id="PS50994"/>
    </source>
</evidence>
<dbReference type="InterPro" id="IPR001584">
    <property type="entry name" value="Integrase_cat-core"/>
</dbReference>
<reference evidence="2" key="1">
    <citation type="submission" date="2020-06" db="EMBL/GenBank/DDBJ databases">
        <authorList>
            <person name="Li T."/>
            <person name="Hu X."/>
            <person name="Zhang T."/>
            <person name="Song X."/>
            <person name="Zhang H."/>
            <person name="Dai N."/>
            <person name="Sheng W."/>
            <person name="Hou X."/>
            <person name="Wei L."/>
        </authorList>
    </citation>
    <scope>NUCLEOTIDE SEQUENCE</scope>
    <source>
        <strain evidence="2">G01</strain>
        <tissue evidence="2">Leaf</tissue>
    </source>
</reference>
<dbReference type="GO" id="GO:0015074">
    <property type="term" value="P:DNA integration"/>
    <property type="evidence" value="ECO:0007669"/>
    <property type="project" value="InterPro"/>
</dbReference>
<reference evidence="2" key="2">
    <citation type="journal article" date="2024" name="Plant">
        <title>Genomic evolution and insights into agronomic trait innovations of Sesamum species.</title>
        <authorList>
            <person name="Miao H."/>
            <person name="Wang L."/>
            <person name="Qu L."/>
            <person name="Liu H."/>
            <person name="Sun Y."/>
            <person name="Le M."/>
            <person name="Wang Q."/>
            <person name="Wei S."/>
            <person name="Zheng Y."/>
            <person name="Lin W."/>
            <person name="Duan Y."/>
            <person name="Cao H."/>
            <person name="Xiong S."/>
            <person name="Wang X."/>
            <person name="Wei L."/>
            <person name="Li C."/>
            <person name="Ma Q."/>
            <person name="Ju M."/>
            <person name="Zhao R."/>
            <person name="Li G."/>
            <person name="Mu C."/>
            <person name="Tian Q."/>
            <person name="Mei H."/>
            <person name="Zhang T."/>
            <person name="Gao T."/>
            <person name="Zhang H."/>
        </authorList>
    </citation>
    <scope>NUCLEOTIDE SEQUENCE</scope>
    <source>
        <strain evidence="2">G01</strain>
    </source>
</reference>
<dbReference type="SUPFAM" id="SSF53098">
    <property type="entry name" value="Ribonuclease H-like"/>
    <property type="match status" value="1"/>
</dbReference>
<dbReference type="InterPro" id="IPR012337">
    <property type="entry name" value="RNaseH-like_sf"/>
</dbReference>
<dbReference type="InterPro" id="IPR036397">
    <property type="entry name" value="RNaseH_sf"/>
</dbReference>
<proteinExistence type="predicted"/>
<comment type="caution">
    <text evidence="2">The sequence shown here is derived from an EMBL/GenBank/DDBJ whole genome shotgun (WGS) entry which is preliminary data.</text>
</comment>
<dbReference type="Gene3D" id="3.30.420.10">
    <property type="entry name" value="Ribonuclease H-like superfamily/Ribonuclease H"/>
    <property type="match status" value="1"/>
</dbReference>
<name>A0AAW2PWR7_9LAMI</name>
<dbReference type="AlphaFoldDB" id="A0AAW2PWR7"/>
<dbReference type="PANTHER" id="PTHR42648:SF27">
    <property type="entry name" value="RNA-DIRECTED DNA POLYMERASE"/>
    <property type="match status" value="1"/>
</dbReference>
<organism evidence="2">
    <name type="scientific">Sesamum angustifolium</name>
    <dbReference type="NCBI Taxonomy" id="2727405"/>
    <lineage>
        <taxon>Eukaryota</taxon>
        <taxon>Viridiplantae</taxon>
        <taxon>Streptophyta</taxon>
        <taxon>Embryophyta</taxon>
        <taxon>Tracheophyta</taxon>
        <taxon>Spermatophyta</taxon>
        <taxon>Magnoliopsida</taxon>
        <taxon>eudicotyledons</taxon>
        <taxon>Gunneridae</taxon>
        <taxon>Pentapetalae</taxon>
        <taxon>asterids</taxon>
        <taxon>lamiids</taxon>
        <taxon>Lamiales</taxon>
        <taxon>Pedaliaceae</taxon>
        <taxon>Sesamum</taxon>
    </lineage>
</organism>
<dbReference type="EMBL" id="JACGWK010000004">
    <property type="protein sequence ID" value="KAL0359937.1"/>
    <property type="molecule type" value="Genomic_DNA"/>
</dbReference>
<evidence type="ECO:0000313" key="2">
    <source>
        <dbReference type="EMBL" id="KAL0359937.1"/>
    </source>
</evidence>
<dbReference type="PANTHER" id="PTHR42648">
    <property type="entry name" value="TRANSPOSASE, PUTATIVE-RELATED"/>
    <property type="match status" value="1"/>
</dbReference>
<gene>
    <name evidence="2" type="ORF">Sangu_0843100</name>
</gene>
<sequence>MRKGIARGIVPDSLPSKVLQRNKKLSKDKVVLRLGHSKAVAAEPYGYVYLMRYKFEAFVRFKELRLEVEKQTGLKIKTLWSDRGGEYLSGDFLDYLKKNNIVSQCKPPGIPQLNGMAERRKWTLFDMVRSMMSFTELSFLSGVMRWRPAAKLLNKAPSKAMVQTLYQIWHGQPTSYRYLRVLGNPAYIKRLLGDKLDSISSLCRFIDYLK</sequence>
<dbReference type="PROSITE" id="PS50994">
    <property type="entry name" value="INTEGRASE"/>
    <property type="match status" value="1"/>
</dbReference>
<dbReference type="InterPro" id="IPR039537">
    <property type="entry name" value="Retrotran_Ty1/copia-like"/>
</dbReference>
<feature type="domain" description="Integrase catalytic" evidence="1">
    <location>
        <begin position="11"/>
        <end position="181"/>
    </location>
</feature>
<dbReference type="GO" id="GO:0003676">
    <property type="term" value="F:nucleic acid binding"/>
    <property type="evidence" value="ECO:0007669"/>
    <property type="project" value="InterPro"/>
</dbReference>
<accession>A0AAW2PWR7</accession>